<reference evidence="5 6" key="1">
    <citation type="submission" date="2017-08" db="EMBL/GenBank/DDBJ databases">
        <title>The complete genome sequence of Maribacter sp. B1, isolated from deep-sea sediment.</title>
        <authorList>
            <person name="Wu Y.-H."/>
            <person name="Cheng H."/>
            <person name="Xu X.-W."/>
        </authorList>
    </citation>
    <scope>NUCLEOTIDE SEQUENCE [LARGE SCALE GENOMIC DNA]</scope>
    <source>
        <strain evidence="5 6">B1</strain>
    </source>
</reference>
<dbReference type="AlphaFoldDB" id="A0A223V5R8"/>
<proteinExistence type="predicted"/>
<dbReference type="RefSeq" id="WP_094997379.1">
    <property type="nucleotide sequence ID" value="NZ_BMJL01000003.1"/>
</dbReference>
<dbReference type="InterPro" id="IPR017438">
    <property type="entry name" value="ATP-NAD_kinase_N"/>
</dbReference>
<dbReference type="InterPro" id="IPR005218">
    <property type="entry name" value="Diacylglycerol/lipid_kinase"/>
</dbReference>
<dbReference type="Gene3D" id="3.40.50.10330">
    <property type="entry name" value="Probable inorganic polyphosphate/atp-NAD kinase, domain 1"/>
    <property type="match status" value="1"/>
</dbReference>
<accession>A0A223V5R8</accession>
<dbReference type="SUPFAM" id="SSF111331">
    <property type="entry name" value="NAD kinase/diacylglycerol kinase-like"/>
    <property type="match status" value="1"/>
</dbReference>
<dbReference type="NCBIfam" id="TIGR00147">
    <property type="entry name" value="YegS/Rv2252/BmrU family lipid kinase"/>
    <property type="match status" value="1"/>
</dbReference>
<dbReference type="GO" id="GO:0005524">
    <property type="term" value="F:ATP binding"/>
    <property type="evidence" value="ECO:0007669"/>
    <property type="project" value="UniProtKB-KW"/>
</dbReference>
<sequence>MKKNVLLVINPIAGGTDKKEIIAAVRKKADGLNIALEIYKTTGEQDGKSILKKLEKTHFSRVLIAGGDGTVREVVDAIKDRDILVGILPSGSANGLALNLNIPDNLEEQLKIAFGNAFIVMDILEVNGSTCLHIADMGVNAALIENYEESEIRGKLGYLLQAIPTLTKSKFPFFVTIEANGKKHREEVILVAIANARKFGTGANINPTGQMDDNEFEILLFKNFDIVEIIKTFYGDVSKNSEFVTTIKTKDADIRCEEPIPFQVDGEFMGYKKEINARLRPEKLKILYGR</sequence>
<evidence type="ECO:0000256" key="3">
    <source>
        <dbReference type="ARBA" id="ARBA00022777"/>
    </source>
</evidence>
<dbReference type="Pfam" id="PF00781">
    <property type="entry name" value="DAGK_cat"/>
    <property type="match status" value="1"/>
</dbReference>
<dbReference type="GO" id="GO:0008654">
    <property type="term" value="P:phospholipid biosynthetic process"/>
    <property type="evidence" value="ECO:0007669"/>
    <property type="project" value="InterPro"/>
</dbReference>
<protein>
    <submittedName>
        <fullName evidence="5">Diacylglycerol kinase</fullName>
    </submittedName>
</protein>
<dbReference type="PROSITE" id="PS50146">
    <property type="entry name" value="DAGK"/>
    <property type="match status" value="1"/>
</dbReference>
<evidence type="ECO:0000313" key="6">
    <source>
        <dbReference type="Proteomes" id="UP000215244"/>
    </source>
</evidence>
<evidence type="ECO:0000256" key="1">
    <source>
        <dbReference type="ARBA" id="ARBA00022679"/>
    </source>
</evidence>
<keyword evidence="4" id="KW-0067">ATP-binding</keyword>
<dbReference type="InterPro" id="IPR045540">
    <property type="entry name" value="YegS/DAGK_C"/>
</dbReference>
<dbReference type="SMART" id="SM00046">
    <property type="entry name" value="DAGKc"/>
    <property type="match status" value="1"/>
</dbReference>
<dbReference type="KEGG" id="marb:CJ263_11335"/>
<dbReference type="EMBL" id="CP022957">
    <property type="protein sequence ID" value="ASV30761.1"/>
    <property type="molecule type" value="Genomic_DNA"/>
</dbReference>
<dbReference type="Proteomes" id="UP000215244">
    <property type="component" value="Chromosome"/>
</dbReference>
<gene>
    <name evidence="5" type="ORF">CJ263_11335</name>
</gene>
<dbReference type="PANTHER" id="PTHR12358">
    <property type="entry name" value="SPHINGOSINE KINASE"/>
    <property type="match status" value="1"/>
</dbReference>
<dbReference type="InterPro" id="IPR050187">
    <property type="entry name" value="Lipid_Phosphate_FormReg"/>
</dbReference>
<dbReference type="OrthoDB" id="9786026at2"/>
<dbReference type="InterPro" id="IPR016064">
    <property type="entry name" value="NAD/diacylglycerol_kinase_sf"/>
</dbReference>
<keyword evidence="2" id="KW-0547">Nucleotide-binding</keyword>
<keyword evidence="6" id="KW-1185">Reference proteome</keyword>
<name>A0A223V5R8_9FLAO</name>
<evidence type="ECO:0000256" key="2">
    <source>
        <dbReference type="ARBA" id="ARBA00022741"/>
    </source>
</evidence>
<dbReference type="Pfam" id="PF19279">
    <property type="entry name" value="YegS_C"/>
    <property type="match status" value="1"/>
</dbReference>
<keyword evidence="1" id="KW-0808">Transferase</keyword>
<evidence type="ECO:0000313" key="5">
    <source>
        <dbReference type="EMBL" id="ASV30761.1"/>
    </source>
</evidence>
<keyword evidence="3 5" id="KW-0418">Kinase</keyword>
<dbReference type="GO" id="GO:0016301">
    <property type="term" value="F:kinase activity"/>
    <property type="evidence" value="ECO:0007669"/>
    <property type="project" value="UniProtKB-KW"/>
</dbReference>
<dbReference type="PANTHER" id="PTHR12358:SF54">
    <property type="entry name" value="SPHINGOSINE KINASE RELATED PROTEIN"/>
    <property type="match status" value="1"/>
</dbReference>
<organism evidence="5 6">
    <name type="scientific">Maribacter cobaltidurans</name>
    <dbReference type="NCBI Taxonomy" id="1178778"/>
    <lineage>
        <taxon>Bacteria</taxon>
        <taxon>Pseudomonadati</taxon>
        <taxon>Bacteroidota</taxon>
        <taxon>Flavobacteriia</taxon>
        <taxon>Flavobacteriales</taxon>
        <taxon>Flavobacteriaceae</taxon>
        <taxon>Maribacter</taxon>
    </lineage>
</organism>
<evidence type="ECO:0000256" key="4">
    <source>
        <dbReference type="ARBA" id="ARBA00022840"/>
    </source>
</evidence>
<dbReference type="Gene3D" id="2.60.200.40">
    <property type="match status" value="1"/>
</dbReference>
<dbReference type="InterPro" id="IPR001206">
    <property type="entry name" value="Diacylglycerol_kinase_cat_dom"/>
</dbReference>